<dbReference type="SUPFAM" id="SSF48498">
    <property type="entry name" value="Tetracyclin repressor-like, C-terminal domain"/>
    <property type="match status" value="1"/>
</dbReference>
<evidence type="ECO:0000256" key="2">
    <source>
        <dbReference type="ARBA" id="ARBA00023015"/>
    </source>
</evidence>
<dbReference type="SUPFAM" id="SSF46689">
    <property type="entry name" value="Homeodomain-like"/>
    <property type="match status" value="1"/>
</dbReference>
<keyword evidence="1" id="KW-0678">Repressor</keyword>
<dbReference type="Pfam" id="PF13977">
    <property type="entry name" value="TetR_C_6"/>
    <property type="match status" value="1"/>
</dbReference>
<keyword evidence="4" id="KW-0804">Transcription</keyword>
<evidence type="ECO:0000256" key="4">
    <source>
        <dbReference type="ARBA" id="ARBA00023163"/>
    </source>
</evidence>
<keyword evidence="8" id="KW-1185">Reference proteome</keyword>
<evidence type="ECO:0000313" key="7">
    <source>
        <dbReference type="EMBL" id="RZT85827.1"/>
    </source>
</evidence>
<reference evidence="7 8" key="1">
    <citation type="submission" date="2019-02" db="EMBL/GenBank/DDBJ databases">
        <title>Sequencing the genomes of 1000 actinobacteria strains.</title>
        <authorList>
            <person name="Klenk H.-P."/>
        </authorList>
    </citation>
    <scope>NUCLEOTIDE SEQUENCE [LARGE SCALE GENOMIC DNA]</scope>
    <source>
        <strain evidence="7 8">DSM 45779</strain>
    </source>
</reference>
<feature type="domain" description="HTH tetR-type" evidence="6">
    <location>
        <begin position="4"/>
        <end position="64"/>
    </location>
</feature>
<dbReference type="PROSITE" id="PS50977">
    <property type="entry name" value="HTH_TETR_2"/>
    <property type="match status" value="1"/>
</dbReference>
<keyword evidence="2" id="KW-0805">Transcription regulation</keyword>
<name>A0A4Q7UV34_PSEST</name>
<dbReference type="AlphaFoldDB" id="A0A4Q7UV34"/>
<protein>
    <submittedName>
        <fullName evidence="7">TetR family transcriptional regulator</fullName>
    </submittedName>
</protein>
<dbReference type="InterPro" id="IPR036271">
    <property type="entry name" value="Tet_transcr_reg_TetR-rel_C_sf"/>
</dbReference>
<dbReference type="Proteomes" id="UP000291591">
    <property type="component" value="Unassembled WGS sequence"/>
</dbReference>
<gene>
    <name evidence="7" type="ORF">EV383_2710</name>
</gene>
<evidence type="ECO:0000256" key="1">
    <source>
        <dbReference type="ARBA" id="ARBA00022491"/>
    </source>
</evidence>
<dbReference type="Gene3D" id="1.10.357.10">
    <property type="entry name" value="Tetracycline Repressor, domain 2"/>
    <property type="match status" value="1"/>
</dbReference>
<sequence length="188" mass="19973">MDAAERDRVVVEAAWTVLTRDGLAALSVRNVAAEAGLPPSSLRYTFPSQASLRERAVEAVLDRLRARVAAIPDAVDGRGWARGAVLELLPLDDERRTEMELTLAFGAAAMTDPVLVPANEAMHAAVREICARACAAIGRGSEVDVDQLHALVDGLALHVVRRARGDRTAWAVEAVDAYLAMASTPAPG</sequence>
<organism evidence="7 8">
    <name type="scientific">Pseudonocardia sediminis</name>
    <dbReference type="NCBI Taxonomy" id="1397368"/>
    <lineage>
        <taxon>Bacteria</taxon>
        <taxon>Bacillati</taxon>
        <taxon>Actinomycetota</taxon>
        <taxon>Actinomycetes</taxon>
        <taxon>Pseudonocardiales</taxon>
        <taxon>Pseudonocardiaceae</taxon>
        <taxon>Pseudonocardia</taxon>
    </lineage>
</organism>
<evidence type="ECO:0000313" key="8">
    <source>
        <dbReference type="Proteomes" id="UP000291591"/>
    </source>
</evidence>
<proteinExistence type="predicted"/>
<evidence type="ECO:0000256" key="3">
    <source>
        <dbReference type="ARBA" id="ARBA00023125"/>
    </source>
</evidence>
<dbReference type="InterPro" id="IPR039538">
    <property type="entry name" value="BetI_C"/>
</dbReference>
<evidence type="ECO:0000256" key="5">
    <source>
        <dbReference type="PROSITE-ProRule" id="PRU00335"/>
    </source>
</evidence>
<feature type="DNA-binding region" description="H-T-H motif" evidence="5">
    <location>
        <begin position="27"/>
        <end position="46"/>
    </location>
</feature>
<dbReference type="InterPro" id="IPR009057">
    <property type="entry name" value="Homeodomain-like_sf"/>
</dbReference>
<dbReference type="GO" id="GO:0003677">
    <property type="term" value="F:DNA binding"/>
    <property type="evidence" value="ECO:0007669"/>
    <property type="project" value="UniProtKB-UniRule"/>
</dbReference>
<dbReference type="EMBL" id="SHKL01000001">
    <property type="protein sequence ID" value="RZT85827.1"/>
    <property type="molecule type" value="Genomic_DNA"/>
</dbReference>
<keyword evidence="3 5" id="KW-0238">DNA-binding</keyword>
<dbReference type="Pfam" id="PF00440">
    <property type="entry name" value="TetR_N"/>
    <property type="match status" value="1"/>
</dbReference>
<dbReference type="InterPro" id="IPR001647">
    <property type="entry name" value="HTH_TetR"/>
</dbReference>
<evidence type="ECO:0000259" key="6">
    <source>
        <dbReference type="PROSITE" id="PS50977"/>
    </source>
</evidence>
<comment type="caution">
    <text evidence="7">The sequence shown here is derived from an EMBL/GenBank/DDBJ whole genome shotgun (WGS) entry which is preliminary data.</text>
</comment>
<accession>A0A4Q7UV34</accession>